<dbReference type="GO" id="GO:0003677">
    <property type="term" value="F:DNA binding"/>
    <property type="evidence" value="ECO:0007669"/>
    <property type="project" value="InterPro"/>
</dbReference>
<protein>
    <submittedName>
        <fullName evidence="1">Arsenic metallochaperone ArsD family protein</fullName>
    </submittedName>
</protein>
<dbReference type="AlphaFoldDB" id="A0A972J7S0"/>
<accession>A0A972J7S0</accession>
<dbReference type="InterPro" id="IPR010712">
    <property type="entry name" value="Arsenical-R_ArsD"/>
</dbReference>
<dbReference type="GO" id="GO:0046685">
    <property type="term" value="P:response to arsenic-containing substance"/>
    <property type="evidence" value="ECO:0007669"/>
    <property type="project" value="InterPro"/>
</dbReference>
<evidence type="ECO:0000313" key="1">
    <source>
        <dbReference type="EMBL" id="NMG02349.1"/>
    </source>
</evidence>
<dbReference type="Pfam" id="PF06953">
    <property type="entry name" value="ArsD"/>
    <property type="match status" value="1"/>
</dbReference>
<dbReference type="Proteomes" id="UP000599523">
    <property type="component" value="Unassembled WGS sequence"/>
</dbReference>
<reference evidence="1" key="1">
    <citation type="submission" date="2019-12" db="EMBL/GenBank/DDBJ databases">
        <title>Comparative genomics gives insights into the taxonomy of the Azoarcus-Aromatoleum group and reveals separate origins of nif in the plant-associated Azoarcus and non-plant-associated Aromatoleum sub-groups.</title>
        <authorList>
            <person name="Lafos M."/>
            <person name="Maluk M."/>
            <person name="Batista M."/>
            <person name="Junghare M."/>
            <person name="Carmona M."/>
            <person name="Faoro H."/>
            <person name="Cruz L.M."/>
            <person name="Battistoni F."/>
            <person name="De Souza E."/>
            <person name="Pedrosa F."/>
            <person name="Chen W.-M."/>
            <person name="Poole P.S."/>
            <person name="Dixon R.A."/>
            <person name="James E.K."/>
        </authorList>
    </citation>
    <scope>NUCLEOTIDE SEQUENCE</scope>
    <source>
        <strain evidence="1">NSC3</strain>
    </source>
</reference>
<name>A0A972J7S0_9RHOO</name>
<dbReference type="GO" id="GO:0045892">
    <property type="term" value="P:negative regulation of DNA-templated transcription"/>
    <property type="evidence" value="ECO:0007669"/>
    <property type="project" value="InterPro"/>
</dbReference>
<comment type="caution">
    <text evidence="1">The sequence shown here is derived from an EMBL/GenBank/DDBJ whole genome shotgun (WGS) entry which is preliminary data.</text>
</comment>
<keyword evidence="2" id="KW-1185">Reference proteome</keyword>
<dbReference type="RefSeq" id="WP_168987138.1">
    <property type="nucleotide sequence ID" value="NZ_CAWPHM010000122.1"/>
</dbReference>
<proteinExistence type="predicted"/>
<evidence type="ECO:0000313" key="2">
    <source>
        <dbReference type="Proteomes" id="UP000599523"/>
    </source>
</evidence>
<organism evidence="1 2">
    <name type="scientific">Azoarcus taiwanensis</name>
    <dbReference type="NCBI Taxonomy" id="666964"/>
    <lineage>
        <taxon>Bacteria</taxon>
        <taxon>Pseudomonadati</taxon>
        <taxon>Pseudomonadota</taxon>
        <taxon>Betaproteobacteria</taxon>
        <taxon>Rhodocyclales</taxon>
        <taxon>Zoogloeaceae</taxon>
        <taxon>Azoarcus</taxon>
    </lineage>
</organism>
<dbReference type="EMBL" id="WTVM01000020">
    <property type="protein sequence ID" value="NMG02349.1"/>
    <property type="molecule type" value="Genomic_DNA"/>
</dbReference>
<sequence length="108" mass="11356">MTSIQIFADFNAAASADAGAAVIDQVREQGKAIDCFDLTQQAAAFEQNPTVAGFLARNGKSALPLVLVDGEVSLAGRYPTEQEFERWLGAAATLQPVKKQSDCCGGCC</sequence>
<gene>
    <name evidence="1" type="ORF">GPA21_05110</name>
</gene>
<dbReference type="Gene3D" id="3.40.30.10">
    <property type="entry name" value="Glutaredoxin"/>
    <property type="match status" value="1"/>
</dbReference>